<comment type="function">
    <text evidence="2">Catalyzes the reversible isomerization between hydroxypyruvate and 2-hydroxy-3-oxopropanoate (also termed tartronate semialdehyde).</text>
</comment>
<protein>
    <recommendedName>
        <fullName evidence="5">Putative hydroxypyruvate isomerase</fullName>
        <ecNumber evidence="4">5.3.1.22</ecNumber>
    </recommendedName>
</protein>
<evidence type="ECO:0000256" key="1">
    <source>
        <dbReference type="ARBA" id="ARBA00000476"/>
    </source>
</evidence>
<dbReference type="OrthoDB" id="4214675at2759"/>
<evidence type="ECO:0000256" key="6">
    <source>
        <dbReference type="ARBA" id="ARBA00023235"/>
    </source>
</evidence>
<feature type="compositionally biased region" description="Basic and acidic residues" evidence="7">
    <location>
        <begin position="343"/>
        <end position="366"/>
    </location>
</feature>
<dbReference type="GO" id="GO:0008903">
    <property type="term" value="F:hydroxypyruvate isomerase activity"/>
    <property type="evidence" value="ECO:0007669"/>
    <property type="project" value="UniProtKB-EC"/>
</dbReference>
<evidence type="ECO:0000313" key="9">
    <source>
        <dbReference type="EMBL" id="CAB3410989.1"/>
    </source>
</evidence>
<dbReference type="InterPro" id="IPR036237">
    <property type="entry name" value="Xyl_isomerase-like_sf"/>
</dbReference>
<evidence type="ECO:0000256" key="3">
    <source>
        <dbReference type="ARBA" id="ARBA00005962"/>
    </source>
</evidence>
<keyword evidence="6" id="KW-0413">Isomerase</keyword>
<comment type="similarity">
    <text evidence="3">Belongs to the hyi family.</text>
</comment>
<dbReference type="InterPro" id="IPR050417">
    <property type="entry name" value="Sugar_Epim/Isomerase"/>
</dbReference>
<feature type="domain" description="Xylose isomerase-like TIM barrel" evidence="8">
    <location>
        <begin position="23"/>
        <end position="246"/>
    </location>
</feature>
<name>A0A8S1FE83_9PELO</name>
<dbReference type="PANTHER" id="PTHR43489">
    <property type="entry name" value="ISOMERASE"/>
    <property type="match status" value="1"/>
</dbReference>
<feature type="compositionally biased region" description="Acidic residues" evidence="7">
    <location>
        <begin position="452"/>
        <end position="471"/>
    </location>
</feature>
<feature type="compositionally biased region" description="Basic and acidic residues" evidence="7">
    <location>
        <begin position="307"/>
        <end position="320"/>
    </location>
</feature>
<accession>A0A8S1FE83</accession>
<feature type="compositionally biased region" description="Acidic residues" evidence="7">
    <location>
        <begin position="427"/>
        <end position="442"/>
    </location>
</feature>
<dbReference type="EC" id="5.3.1.22" evidence="4"/>
<feature type="compositionally biased region" description="Basic and acidic residues" evidence="7">
    <location>
        <begin position="503"/>
        <end position="513"/>
    </location>
</feature>
<evidence type="ECO:0000256" key="4">
    <source>
        <dbReference type="ARBA" id="ARBA00012570"/>
    </source>
</evidence>
<dbReference type="PANTHER" id="PTHR43489:SF6">
    <property type="entry name" value="HYDROXYPYRUVATE ISOMERASE-RELATED"/>
    <property type="match status" value="1"/>
</dbReference>
<feature type="compositionally biased region" description="Low complexity" evidence="7">
    <location>
        <begin position="403"/>
        <end position="412"/>
    </location>
</feature>
<keyword evidence="10" id="KW-1185">Reference proteome</keyword>
<evidence type="ECO:0000259" key="8">
    <source>
        <dbReference type="Pfam" id="PF01261"/>
    </source>
</evidence>
<comment type="catalytic activity">
    <reaction evidence="1">
        <text>3-hydroxypyruvate = 2-hydroxy-3-oxopropanoate</text>
        <dbReference type="Rhea" id="RHEA:11952"/>
        <dbReference type="ChEBI" id="CHEBI:17180"/>
        <dbReference type="ChEBI" id="CHEBI:57978"/>
        <dbReference type="EC" id="5.3.1.22"/>
    </reaction>
</comment>
<feature type="compositionally biased region" description="Basic and acidic residues" evidence="7">
    <location>
        <begin position="275"/>
        <end position="288"/>
    </location>
</feature>
<feature type="compositionally biased region" description="Basic residues" evidence="7">
    <location>
        <begin position="514"/>
        <end position="530"/>
    </location>
</feature>
<evidence type="ECO:0000256" key="5">
    <source>
        <dbReference type="ARBA" id="ARBA00017985"/>
    </source>
</evidence>
<dbReference type="EMBL" id="CADEPM010000012">
    <property type="protein sequence ID" value="CAB3410989.1"/>
    <property type="molecule type" value="Genomic_DNA"/>
</dbReference>
<dbReference type="SUPFAM" id="SSF51658">
    <property type="entry name" value="Xylose isomerase-like"/>
    <property type="match status" value="1"/>
</dbReference>
<dbReference type="Gene3D" id="3.20.20.150">
    <property type="entry name" value="Divalent-metal-dependent TIM barrel enzymes"/>
    <property type="match status" value="1"/>
</dbReference>
<reference evidence="9 10" key="1">
    <citation type="submission" date="2020-04" db="EMBL/GenBank/DDBJ databases">
        <authorList>
            <person name="Laetsch R D."/>
            <person name="Stevens L."/>
            <person name="Kumar S."/>
            <person name="Blaxter L. M."/>
        </authorList>
    </citation>
    <scope>NUCLEOTIDE SEQUENCE [LARGE SCALE GENOMIC DNA]</scope>
</reference>
<sequence length="604" mass="68084">MVNRVSANLSMLFTHVPLIQRYELASKAGFKLVEVSLPYSESAESLRKAADEHGLEHTLINSPTGDWNQGFRGIAALASKLAEFRASIDTAIEYAKVLNCDKVHVMAGVPRDVDDSSKADQIYAHNLKFAAEKLASANLVCLIEPINHYTVPGYFLKDYEQAAKLIKSINLGNLKIQYDLFHAQQINGQLIATMKNLKDFIGYIQVAQVPHRGNCGTRGEIDYNFLFEQIKQINDSWIIGCEYVDPDVALEWFSPPFLQPNCANMVATRSGKRTHISDESVTKLKEEQSTPVSRPKRTPKRSAKKQKTPEIEKTKEETPKKVFNVDGSPEIETTPSKKARKMKTPEKQEATPSKTEKTESVLETPKKASATPSKKSKKEGLTKTETQTPSKQQEKEKSPKIETPTPSKQQKPPKIEEVVIESSPEVVELEEAESQENLEEESQTSQEKLETEGDDDDEEDSEDDDDDDDAPEVVTSKKNVECAEQKNEHIELPEVTGGFEQLMAKKAEKESKEHKKRAEKRKKKKSKKVVSKGSKESNKGIFKIKVKKSRTSFKVVTLEKGVKNVLEPEHNYREELLKSRTCGVRLTNTKQYIHRAKWVNSKAK</sequence>
<organism evidence="9 10">
    <name type="scientific">Caenorhabditis bovis</name>
    <dbReference type="NCBI Taxonomy" id="2654633"/>
    <lineage>
        <taxon>Eukaryota</taxon>
        <taxon>Metazoa</taxon>
        <taxon>Ecdysozoa</taxon>
        <taxon>Nematoda</taxon>
        <taxon>Chromadorea</taxon>
        <taxon>Rhabditida</taxon>
        <taxon>Rhabditina</taxon>
        <taxon>Rhabditomorpha</taxon>
        <taxon>Rhabditoidea</taxon>
        <taxon>Rhabditidae</taxon>
        <taxon>Peloderinae</taxon>
        <taxon>Caenorhabditis</taxon>
    </lineage>
</organism>
<proteinExistence type="inferred from homology"/>
<evidence type="ECO:0000256" key="7">
    <source>
        <dbReference type="SAM" id="MobiDB-lite"/>
    </source>
</evidence>
<dbReference type="FunFam" id="3.20.20.150:FF:000007">
    <property type="entry name" value="Hydroxypyruvate isomerase"/>
    <property type="match status" value="1"/>
</dbReference>
<evidence type="ECO:0000256" key="2">
    <source>
        <dbReference type="ARBA" id="ARBA00002968"/>
    </source>
</evidence>
<dbReference type="GO" id="GO:0046487">
    <property type="term" value="P:glyoxylate metabolic process"/>
    <property type="evidence" value="ECO:0007669"/>
    <property type="project" value="TreeGrafter"/>
</dbReference>
<dbReference type="AlphaFoldDB" id="A0A8S1FE83"/>
<dbReference type="Proteomes" id="UP000494206">
    <property type="component" value="Unassembled WGS sequence"/>
</dbReference>
<feature type="region of interest" description="Disordered" evidence="7">
    <location>
        <begin position="270"/>
        <end position="536"/>
    </location>
</feature>
<feature type="compositionally biased region" description="Basic residues" evidence="7">
    <location>
        <begin position="294"/>
        <end position="306"/>
    </location>
</feature>
<dbReference type="Pfam" id="PF01261">
    <property type="entry name" value="AP_endonuc_2"/>
    <property type="match status" value="1"/>
</dbReference>
<comment type="caution">
    <text evidence="9">The sequence shown here is derived from an EMBL/GenBank/DDBJ whole genome shotgun (WGS) entry which is preliminary data.</text>
</comment>
<feature type="compositionally biased region" description="Basic and acidic residues" evidence="7">
    <location>
        <begin position="478"/>
        <end position="492"/>
    </location>
</feature>
<gene>
    <name evidence="9" type="ORF">CBOVIS_LOCUS12432</name>
</gene>
<dbReference type="InterPro" id="IPR013022">
    <property type="entry name" value="Xyl_isomerase-like_TIM-brl"/>
</dbReference>
<evidence type="ECO:0000313" key="10">
    <source>
        <dbReference type="Proteomes" id="UP000494206"/>
    </source>
</evidence>